<gene>
    <name evidence="1" type="ORF">CLIB1444_01S06656</name>
</gene>
<dbReference type="Proteomes" id="UP001152531">
    <property type="component" value="Unassembled WGS sequence"/>
</dbReference>
<keyword evidence="2" id="KW-1185">Reference proteome</keyword>
<evidence type="ECO:0000313" key="1">
    <source>
        <dbReference type="EMBL" id="CAH6718435.1"/>
    </source>
</evidence>
<reference evidence="1" key="1">
    <citation type="submission" date="2022-06" db="EMBL/GenBank/DDBJ databases">
        <authorList>
            <person name="Legras J.-L."/>
            <person name="Devillers H."/>
            <person name="Grondin C."/>
        </authorList>
    </citation>
    <scope>NUCLEOTIDE SEQUENCE</scope>
    <source>
        <strain evidence="1">CLIB 1444</strain>
    </source>
</reference>
<sequence>MNLTDEAKSFYYSVYSVVSQIPYGSATSYGHIAYLVGKPKNSRQVGSAMKNYFMILPALLASGNAEDNDAGFQNIMDIPWWRVVGSSGKISPRSDSNGEILQQQRLVEEGTLQQGTIVDLDEFGWFPDEVDID</sequence>
<accession>A0ACA9Y1I8</accession>
<name>A0ACA9Y1I8_9ASCO</name>
<evidence type="ECO:0000313" key="2">
    <source>
        <dbReference type="Proteomes" id="UP001152531"/>
    </source>
</evidence>
<comment type="caution">
    <text evidence="1">The sequence shown here is derived from an EMBL/GenBank/DDBJ whole genome shotgun (WGS) entry which is preliminary data.</text>
</comment>
<dbReference type="EMBL" id="CALSDN010000001">
    <property type="protein sequence ID" value="CAH6718435.1"/>
    <property type="molecule type" value="Genomic_DNA"/>
</dbReference>
<organism evidence="1 2">
    <name type="scientific">[Candida] jaroonii</name>
    <dbReference type="NCBI Taxonomy" id="467808"/>
    <lineage>
        <taxon>Eukaryota</taxon>
        <taxon>Fungi</taxon>
        <taxon>Dikarya</taxon>
        <taxon>Ascomycota</taxon>
        <taxon>Saccharomycotina</taxon>
        <taxon>Pichiomycetes</taxon>
        <taxon>Debaryomycetaceae</taxon>
        <taxon>Yamadazyma</taxon>
    </lineage>
</organism>
<protein>
    <submittedName>
        <fullName evidence="1">Alkyltransferase-like protein 1</fullName>
    </submittedName>
</protein>
<proteinExistence type="predicted"/>